<evidence type="ECO:0000313" key="3">
    <source>
        <dbReference type="Proteomes" id="UP000588647"/>
    </source>
</evidence>
<gene>
    <name evidence="2" type="ORF">GGR03_002322</name>
</gene>
<reference evidence="2 3" key="1">
    <citation type="submission" date="2020-08" db="EMBL/GenBank/DDBJ databases">
        <title>Genomic Encyclopedia of Type Strains, Phase IV (KMG-IV): sequencing the most valuable type-strain genomes for metagenomic binning, comparative biology and taxonomic classification.</title>
        <authorList>
            <person name="Goeker M."/>
        </authorList>
    </citation>
    <scope>NUCLEOTIDE SEQUENCE [LARGE SCALE GENOMIC DNA]</scope>
    <source>
        <strain evidence="2 3">DSM 103570</strain>
    </source>
</reference>
<dbReference type="RefSeq" id="WP_183208133.1">
    <property type="nucleotide sequence ID" value="NZ_JAAAMM010000003.1"/>
</dbReference>
<keyword evidence="3" id="KW-1185">Reference proteome</keyword>
<dbReference type="Proteomes" id="UP000588647">
    <property type="component" value="Unassembled WGS sequence"/>
</dbReference>
<organism evidence="2 3">
    <name type="scientific">Aurantimonas endophytica</name>
    <dbReference type="NCBI Taxonomy" id="1522175"/>
    <lineage>
        <taxon>Bacteria</taxon>
        <taxon>Pseudomonadati</taxon>
        <taxon>Pseudomonadota</taxon>
        <taxon>Alphaproteobacteria</taxon>
        <taxon>Hyphomicrobiales</taxon>
        <taxon>Aurantimonadaceae</taxon>
        <taxon>Aurantimonas</taxon>
    </lineage>
</organism>
<feature type="transmembrane region" description="Helical" evidence="1">
    <location>
        <begin position="69"/>
        <end position="86"/>
    </location>
</feature>
<feature type="transmembrane region" description="Helical" evidence="1">
    <location>
        <begin position="12"/>
        <end position="34"/>
    </location>
</feature>
<dbReference type="AlphaFoldDB" id="A0A7W6HDX0"/>
<accession>A0A7W6HDX0</accession>
<feature type="transmembrane region" description="Helical" evidence="1">
    <location>
        <begin position="106"/>
        <end position="124"/>
    </location>
</feature>
<feature type="transmembrane region" description="Helical" evidence="1">
    <location>
        <begin position="136"/>
        <end position="157"/>
    </location>
</feature>
<comment type="caution">
    <text evidence="2">The sequence shown here is derived from an EMBL/GenBank/DDBJ whole genome shotgun (WGS) entry which is preliminary data.</text>
</comment>
<keyword evidence="1" id="KW-0812">Transmembrane</keyword>
<proteinExistence type="predicted"/>
<protein>
    <submittedName>
        <fullName evidence="2">Uncharacterized protein</fullName>
    </submittedName>
</protein>
<feature type="transmembrane region" description="Helical" evidence="1">
    <location>
        <begin position="177"/>
        <end position="196"/>
    </location>
</feature>
<evidence type="ECO:0000313" key="2">
    <source>
        <dbReference type="EMBL" id="MBB4003241.1"/>
    </source>
</evidence>
<sequence length="225" mass="24585">MQAFVFNRRFWATAGVVLFVVPAVSALLVYALGLEATGGEGGPLELAQEALLILTALIYAAAATQQRQAERMASVGATVLSVVFFLREFDRPVTGAVTAYLDSPSFRWHETSLVVAIAVIYLAFRWRLIPVFVRYLRTLHAGPYVLVAALLFAGGLMDGRHWLWGIAYLPTAIEETAETAAYLIFLLTGLHVFRAARRAHALPDLPRQETAAARRLGSSSAPIRS</sequence>
<keyword evidence="1" id="KW-1133">Transmembrane helix</keyword>
<feature type="transmembrane region" description="Helical" evidence="1">
    <location>
        <begin position="46"/>
        <end position="62"/>
    </location>
</feature>
<evidence type="ECO:0000256" key="1">
    <source>
        <dbReference type="SAM" id="Phobius"/>
    </source>
</evidence>
<name>A0A7W6HDX0_9HYPH</name>
<keyword evidence="1" id="KW-0472">Membrane</keyword>
<dbReference type="EMBL" id="JACIEM010000003">
    <property type="protein sequence ID" value="MBB4003241.1"/>
    <property type="molecule type" value="Genomic_DNA"/>
</dbReference>